<dbReference type="EMBL" id="VDMD01000023">
    <property type="protein sequence ID" value="TRM60282.1"/>
    <property type="molecule type" value="Genomic_DNA"/>
</dbReference>
<evidence type="ECO:0000313" key="5">
    <source>
        <dbReference type="Proteomes" id="UP000320762"/>
    </source>
</evidence>
<dbReference type="InterPro" id="IPR029010">
    <property type="entry name" value="ThuA-like"/>
</dbReference>
<dbReference type="InterPro" id="IPR029062">
    <property type="entry name" value="Class_I_gatase-like"/>
</dbReference>
<evidence type="ECO:0000256" key="1">
    <source>
        <dbReference type="SAM" id="MobiDB-lite"/>
    </source>
</evidence>
<dbReference type="SUPFAM" id="SSF52317">
    <property type="entry name" value="Class I glutamine amidotransferase-like"/>
    <property type="match status" value="1"/>
</dbReference>
<name>A0A550C678_9AGAR</name>
<evidence type="ECO:0000259" key="3">
    <source>
        <dbReference type="Pfam" id="PF06283"/>
    </source>
</evidence>
<proteinExistence type="predicted"/>
<feature type="domain" description="ThuA-like" evidence="3">
    <location>
        <begin position="48"/>
        <end position="235"/>
    </location>
</feature>
<dbReference type="PANTHER" id="PTHR40469:SF2">
    <property type="entry name" value="GALACTOSE-BINDING DOMAIN-LIKE SUPERFAMILY PROTEIN"/>
    <property type="match status" value="1"/>
</dbReference>
<keyword evidence="2" id="KW-0732">Signal</keyword>
<evidence type="ECO:0000313" key="4">
    <source>
        <dbReference type="EMBL" id="TRM60282.1"/>
    </source>
</evidence>
<dbReference type="Pfam" id="PF06283">
    <property type="entry name" value="ThuA"/>
    <property type="match status" value="1"/>
</dbReference>
<feature type="chain" id="PRO_5022084561" evidence="2">
    <location>
        <begin position="22"/>
        <end position="271"/>
    </location>
</feature>
<sequence length="271" mass="29437">MAPTFHRSFVCLFFLHGVSMAASTPHVLIYSATEPETPILSPSMPRKDRTLFTDGNLSQYDALVFLSNTGEVLDDTGKDALQNYLNLGGNFVGIHSATDCLNTTELYGKEIGAYFDYHPEIQNATINVVDASHPSTSMLPAQWQIRDEMYNFKSDPRNVGAVVLLSADESSYTDDGERKYDQGSPHPTAWYQEQGAGVQDGGTPGRSFYTSLGHLNETWHDETFMAHIMGGIQWALDANTTRAFNSSASVGNGDASAAETTSSSAPEASQS</sequence>
<organism evidence="4 5">
    <name type="scientific">Schizophyllum amplum</name>
    <dbReference type="NCBI Taxonomy" id="97359"/>
    <lineage>
        <taxon>Eukaryota</taxon>
        <taxon>Fungi</taxon>
        <taxon>Dikarya</taxon>
        <taxon>Basidiomycota</taxon>
        <taxon>Agaricomycotina</taxon>
        <taxon>Agaricomycetes</taxon>
        <taxon>Agaricomycetidae</taxon>
        <taxon>Agaricales</taxon>
        <taxon>Schizophyllaceae</taxon>
        <taxon>Schizophyllum</taxon>
    </lineage>
</organism>
<comment type="caution">
    <text evidence="4">The sequence shown here is derived from an EMBL/GenBank/DDBJ whole genome shotgun (WGS) entry which is preliminary data.</text>
</comment>
<reference evidence="4 5" key="1">
    <citation type="journal article" date="2019" name="New Phytol.">
        <title>Comparative genomics reveals unique wood-decay strategies and fruiting body development in the Schizophyllaceae.</title>
        <authorList>
            <person name="Almasi E."/>
            <person name="Sahu N."/>
            <person name="Krizsan K."/>
            <person name="Balint B."/>
            <person name="Kovacs G.M."/>
            <person name="Kiss B."/>
            <person name="Cseklye J."/>
            <person name="Drula E."/>
            <person name="Henrissat B."/>
            <person name="Nagy I."/>
            <person name="Chovatia M."/>
            <person name="Adam C."/>
            <person name="LaButti K."/>
            <person name="Lipzen A."/>
            <person name="Riley R."/>
            <person name="Grigoriev I.V."/>
            <person name="Nagy L.G."/>
        </authorList>
    </citation>
    <scope>NUCLEOTIDE SEQUENCE [LARGE SCALE GENOMIC DNA]</scope>
    <source>
        <strain evidence="4 5">NL-1724</strain>
    </source>
</reference>
<feature type="region of interest" description="Disordered" evidence="1">
    <location>
        <begin position="246"/>
        <end position="271"/>
    </location>
</feature>
<accession>A0A550C678</accession>
<feature type="compositionally biased region" description="Low complexity" evidence="1">
    <location>
        <begin position="255"/>
        <end position="271"/>
    </location>
</feature>
<dbReference type="AlphaFoldDB" id="A0A550C678"/>
<gene>
    <name evidence="4" type="ORF">BD626DRAFT_572051</name>
</gene>
<keyword evidence="5" id="KW-1185">Reference proteome</keyword>
<dbReference type="Proteomes" id="UP000320762">
    <property type="component" value="Unassembled WGS sequence"/>
</dbReference>
<feature type="signal peptide" evidence="2">
    <location>
        <begin position="1"/>
        <end position="21"/>
    </location>
</feature>
<evidence type="ECO:0000256" key="2">
    <source>
        <dbReference type="SAM" id="SignalP"/>
    </source>
</evidence>
<dbReference type="PANTHER" id="PTHR40469">
    <property type="entry name" value="SECRETED GLYCOSYL HYDROLASE"/>
    <property type="match status" value="1"/>
</dbReference>
<dbReference type="Gene3D" id="3.40.50.880">
    <property type="match status" value="1"/>
</dbReference>
<protein>
    <submittedName>
        <fullName evidence="4">Trehalose utilization-domain-containing protein</fullName>
    </submittedName>
</protein>
<dbReference type="OrthoDB" id="3482285at2759"/>